<accession>A0AAD7SHB0</accession>
<gene>
    <name evidence="2" type="ORF">AAFF_G00366280</name>
</gene>
<feature type="compositionally biased region" description="Pro residues" evidence="1">
    <location>
        <begin position="29"/>
        <end position="39"/>
    </location>
</feature>
<reference evidence="2" key="1">
    <citation type="journal article" date="2023" name="Science">
        <title>Genome structures resolve the early diversification of teleost fishes.</title>
        <authorList>
            <person name="Parey E."/>
            <person name="Louis A."/>
            <person name="Montfort J."/>
            <person name="Bouchez O."/>
            <person name="Roques C."/>
            <person name="Iampietro C."/>
            <person name="Lluch J."/>
            <person name="Castinel A."/>
            <person name="Donnadieu C."/>
            <person name="Desvignes T."/>
            <person name="Floi Bucao C."/>
            <person name="Jouanno E."/>
            <person name="Wen M."/>
            <person name="Mejri S."/>
            <person name="Dirks R."/>
            <person name="Jansen H."/>
            <person name="Henkel C."/>
            <person name="Chen W.J."/>
            <person name="Zahm M."/>
            <person name="Cabau C."/>
            <person name="Klopp C."/>
            <person name="Thompson A.W."/>
            <person name="Robinson-Rechavi M."/>
            <person name="Braasch I."/>
            <person name="Lecointre G."/>
            <person name="Bobe J."/>
            <person name="Postlethwait J.H."/>
            <person name="Berthelot C."/>
            <person name="Roest Crollius H."/>
            <person name="Guiguen Y."/>
        </authorList>
    </citation>
    <scope>NUCLEOTIDE SEQUENCE</scope>
    <source>
        <strain evidence="2">NC1722</strain>
    </source>
</reference>
<protein>
    <submittedName>
        <fullName evidence="2">Uncharacterized protein</fullName>
    </submittedName>
</protein>
<evidence type="ECO:0000313" key="3">
    <source>
        <dbReference type="Proteomes" id="UP001221898"/>
    </source>
</evidence>
<name>A0AAD7SHB0_9TELE</name>
<keyword evidence="3" id="KW-1185">Reference proteome</keyword>
<proteinExistence type="predicted"/>
<evidence type="ECO:0000256" key="1">
    <source>
        <dbReference type="SAM" id="MobiDB-lite"/>
    </source>
</evidence>
<sequence length="90" mass="10321">MSPAGWDCVPLEDRSLVRSFPDPLRCNTPPLPPIPPPSPRSFRSPLSPPPSERREFWRVGVPGRREESCPFFSSDIEGKRERKWCDKMSV</sequence>
<organism evidence="2 3">
    <name type="scientific">Aldrovandia affinis</name>
    <dbReference type="NCBI Taxonomy" id="143900"/>
    <lineage>
        <taxon>Eukaryota</taxon>
        <taxon>Metazoa</taxon>
        <taxon>Chordata</taxon>
        <taxon>Craniata</taxon>
        <taxon>Vertebrata</taxon>
        <taxon>Euteleostomi</taxon>
        <taxon>Actinopterygii</taxon>
        <taxon>Neopterygii</taxon>
        <taxon>Teleostei</taxon>
        <taxon>Notacanthiformes</taxon>
        <taxon>Halosauridae</taxon>
        <taxon>Aldrovandia</taxon>
    </lineage>
</organism>
<dbReference type="EMBL" id="JAINUG010000063">
    <property type="protein sequence ID" value="KAJ8402545.1"/>
    <property type="molecule type" value="Genomic_DNA"/>
</dbReference>
<comment type="caution">
    <text evidence="2">The sequence shown here is derived from an EMBL/GenBank/DDBJ whole genome shotgun (WGS) entry which is preliminary data.</text>
</comment>
<feature type="region of interest" description="Disordered" evidence="1">
    <location>
        <begin position="22"/>
        <end position="54"/>
    </location>
</feature>
<dbReference type="Proteomes" id="UP001221898">
    <property type="component" value="Unassembled WGS sequence"/>
</dbReference>
<evidence type="ECO:0000313" key="2">
    <source>
        <dbReference type="EMBL" id="KAJ8402545.1"/>
    </source>
</evidence>
<dbReference type="AlphaFoldDB" id="A0AAD7SHB0"/>